<evidence type="ECO:0000259" key="1">
    <source>
        <dbReference type="PROSITE" id="PS51388"/>
    </source>
</evidence>
<comment type="caution">
    <text evidence="2">The sequence shown here is derived from an EMBL/GenBank/DDBJ whole genome shotgun (WGS) entry which is preliminary data.</text>
</comment>
<reference evidence="2 3" key="1">
    <citation type="journal article" date="2024" name="J. Plant Pathol.">
        <title>Sequence and assembly of the genome of Seiridium unicorne, isolate CBS 538.82, causal agent of cypress canker disease.</title>
        <authorList>
            <person name="Scali E."/>
            <person name="Rocca G.D."/>
            <person name="Danti R."/>
            <person name="Garbelotto M."/>
            <person name="Barberini S."/>
            <person name="Baroncelli R."/>
            <person name="Emiliani G."/>
        </authorList>
    </citation>
    <scope>NUCLEOTIDE SEQUENCE [LARGE SCALE GENOMIC DNA]</scope>
    <source>
        <strain evidence="2 3">BM-138-508</strain>
    </source>
</reference>
<dbReference type="PROSITE" id="PS51388">
    <property type="entry name" value="GED"/>
    <property type="match status" value="1"/>
</dbReference>
<proteinExistence type="predicted"/>
<dbReference type="EMBL" id="JARVKF010000216">
    <property type="protein sequence ID" value="KAK9420947.1"/>
    <property type="molecule type" value="Genomic_DNA"/>
</dbReference>
<protein>
    <recommendedName>
        <fullName evidence="1">GED domain-containing protein</fullName>
    </recommendedName>
</protein>
<sequence>MVNLDDIAKAAEGKRNVEQLQEEIHDILRAYYGVALDRFIDNVFQLAVDHHLLHGPSSPLKVFTQEWVLNLEPEQLEQIIGENKFAKKRRSKLAKNIDDLTKA</sequence>
<dbReference type="InterPro" id="IPR020850">
    <property type="entry name" value="GED_dom"/>
</dbReference>
<evidence type="ECO:0000313" key="2">
    <source>
        <dbReference type="EMBL" id="KAK9420947.1"/>
    </source>
</evidence>
<organism evidence="2 3">
    <name type="scientific">Seiridium unicorne</name>
    <dbReference type="NCBI Taxonomy" id="138068"/>
    <lineage>
        <taxon>Eukaryota</taxon>
        <taxon>Fungi</taxon>
        <taxon>Dikarya</taxon>
        <taxon>Ascomycota</taxon>
        <taxon>Pezizomycotina</taxon>
        <taxon>Sordariomycetes</taxon>
        <taxon>Xylariomycetidae</taxon>
        <taxon>Amphisphaeriales</taxon>
        <taxon>Sporocadaceae</taxon>
        <taxon>Seiridium</taxon>
    </lineage>
</organism>
<dbReference type="Proteomes" id="UP001408356">
    <property type="component" value="Unassembled WGS sequence"/>
</dbReference>
<feature type="domain" description="GED" evidence="1">
    <location>
        <begin position="21"/>
        <end position="103"/>
    </location>
</feature>
<accession>A0ABR2V206</accession>
<name>A0ABR2V206_9PEZI</name>
<keyword evidence="3" id="KW-1185">Reference proteome</keyword>
<evidence type="ECO:0000313" key="3">
    <source>
        <dbReference type="Proteomes" id="UP001408356"/>
    </source>
</evidence>
<gene>
    <name evidence="2" type="ORF">SUNI508_14076</name>
</gene>
<feature type="non-terminal residue" evidence="2">
    <location>
        <position position="103"/>
    </location>
</feature>